<proteinExistence type="predicted"/>
<accession>A0A678T4H9</accession>
<dbReference type="AlphaFoldDB" id="A0A678T4H9"/>
<protein>
    <submittedName>
        <fullName evidence="1">Uncharacterized protein</fullName>
    </submittedName>
</protein>
<evidence type="ECO:0000313" key="1">
    <source>
        <dbReference type="EMBL" id="AWA44753.1"/>
    </source>
</evidence>
<sequence length="218" mass="23341">MSLSVPLLPLSGNWPSGQGVHVCWFAGMQARARAAVGGRAIALAGTLLQPESLYGTSTHWSEAAQPVARMSPRTRTNTDNVFALSCAAADRVQHHSSSRPKVEVFAVKRNVDLAAFGADLSFVVVPLVGGNQPAATPEEFLAHLSSKFHVSVEAATTCAWFDGPIARVCQQHGPPCVDMQGGETQIQAVRREPQLAVDPCLEVQQRDFDPITAVRYGL</sequence>
<dbReference type="EMBL" id="MH182514">
    <property type="protein sequence ID" value="AWA44753.1"/>
    <property type="molecule type" value="Genomic_DNA"/>
</dbReference>
<gene>
    <name evidence="1" type="ORF">SS91I14_000012</name>
</gene>
<name>A0A678T4H9_SACSP</name>
<organism evidence="1">
    <name type="scientific">Saccharum spontaneum</name>
    <name type="common">Wild sugarcane</name>
    <dbReference type="NCBI Taxonomy" id="62335"/>
    <lineage>
        <taxon>Eukaryota</taxon>
        <taxon>Viridiplantae</taxon>
        <taxon>Streptophyta</taxon>
        <taxon>Embryophyta</taxon>
        <taxon>Tracheophyta</taxon>
        <taxon>Spermatophyta</taxon>
        <taxon>Magnoliopsida</taxon>
        <taxon>Liliopsida</taxon>
        <taxon>Poales</taxon>
        <taxon>Poaceae</taxon>
        <taxon>PACMAD clade</taxon>
        <taxon>Panicoideae</taxon>
        <taxon>Andropogonodae</taxon>
        <taxon>Andropogoneae</taxon>
        <taxon>Saccharinae</taxon>
        <taxon>Saccharum</taxon>
        <taxon>Saccharum officinarum species complex</taxon>
    </lineage>
</organism>
<reference evidence="1" key="1">
    <citation type="submission" date="2018-04" db="EMBL/GenBank/DDBJ databases">
        <title>Comparative Analysis of Homologous Sequences of Saccharum officinarum and Saccharum spontaneum Reveals Independent Polyploidization Events.</title>
        <authorList>
            <person name="Sharma A."/>
            <person name="Song J."/>
            <person name="Lin Q."/>
            <person name="Singh R."/>
            <person name="Ramos N."/>
            <person name="Wang K."/>
            <person name="Zhang J."/>
            <person name="Ming R."/>
            <person name="Yu Q."/>
        </authorList>
    </citation>
    <scope>NUCLEOTIDE SEQUENCE</scope>
</reference>